<feature type="domain" description="Peptidase S1" evidence="4">
    <location>
        <begin position="100"/>
        <end position="266"/>
    </location>
</feature>
<dbReference type="PANTHER" id="PTHR15462:SF8">
    <property type="entry name" value="SERINE PROTEASE"/>
    <property type="match status" value="1"/>
</dbReference>
<dbReference type="InterPro" id="IPR009003">
    <property type="entry name" value="Peptidase_S1_PA"/>
</dbReference>
<dbReference type="InterPro" id="IPR001254">
    <property type="entry name" value="Trypsin_dom"/>
</dbReference>
<organism evidence="5 6">
    <name type="scientific">Apiospora kogelbergensis</name>
    <dbReference type="NCBI Taxonomy" id="1337665"/>
    <lineage>
        <taxon>Eukaryota</taxon>
        <taxon>Fungi</taxon>
        <taxon>Dikarya</taxon>
        <taxon>Ascomycota</taxon>
        <taxon>Pezizomycotina</taxon>
        <taxon>Sordariomycetes</taxon>
        <taxon>Xylariomycetidae</taxon>
        <taxon>Amphisphaeriales</taxon>
        <taxon>Apiosporaceae</taxon>
        <taxon>Apiospora</taxon>
    </lineage>
</organism>
<dbReference type="InterPro" id="IPR050966">
    <property type="entry name" value="Glutamyl_endopeptidase"/>
</dbReference>
<dbReference type="Pfam" id="PF00089">
    <property type="entry name" value="Trypsin"/>
    <property type="match status" value="1"/>
</dbReference>
<name>A0AAW0QUS6_9PEZI</name>
<dbReference type="GO" id="GO:0004252">
    <property type="term" value="F:serine-type endopeptidase activity"/>
    <property type="evidence" value="ECO:0007669"/>
    <property type="project" value="InterPro"/>
</dbReference>
<dbReference type="SUPFAM" id="SSF50494">
    <property type="entry name" value="Trypsin-like serine proteases"/>
    <property type="match status" value="1"/>
</dbReference>
<evidence type="ECO:0000256" key="3">
    <source>
        <dbReference type="SAM" id="SignalP"/>
    </source>
</evidence>
<evidence type="ECO:0000313" key="6">
    <source>
        <dbReference type="Proteomes" id="UP001392437"/>
    </source>
</evidence>
<evidence type="ECO:0000259" key="4">
    <source>
        <dbReference type="Pfam" id="PF00089"/>
    </source>
</evidence>
<feature type="compositionally biased region" description="Low complexity" evidence="2">
    <location>
        <begin position="71"/>
        <end position="82"/>
    </location>
</feature>
<comment type="caution">
    <text evidence="5">The sequence shown here is derived from an EMBL/GenBank/DDBJ whole genome shotgun (WGS) entry which is preliminary data.</text>
</comment>
<reference evidence="5 6" key="1">
    <citation type="submission" date="2023-01" db="EMBL/GenBank/DDBJ databases">
        <title>Analysis of 21 Apiospora genomes using comparative genomics revels a genus with tremendous synthesis potential of carbohydrate active enzymes and secondary metabolites.</title>
        <authorList>
            <person name="Sorensen T."/>
        </authorList>
    </citation>
    <scope>NUCLEOTIDE SEQUENCE [LARGE SCALE GENOMIC DNA]</scope>
    <source>
        <strain evidence="5 6">CBS 117206</strain>
    </source>
</reference>
<dbReference type="AlphaFoldDB" id="A0AAW0QUS6"/>
<keyword evidence="1 3" id="KW-0732">Signal</keyword>
<feature type="chain" id="PRO_5043362456" description="Peptidase S1 domain-containing protein" evidence="3">
    <location>
        <begin position="20"/>
        <end position="329"/>
    </location>
</feature>
<evidence type="ECO:0000313" key="5">
    <source>
        <dbReference type="EMBL" id="KAK8105555.1"/>
    </source>
</evidence>
<dbReference type="Proteomes" id="UP001392437">
    <property type="component" value="Unassembled WGS sequence"/>
</dbReference>
<dbReference type="GO" id="GO:0006508">
    <property type="term" value="P:proteolysis"/>
    <property type="evidence" value="ECO:0007669"/>
    <property type="project" value="InterPro"/>
</dbReference>
<feature type="signal peptide" evidence="3">
    <location>
        <begin position="1"/>
        <end position="19"/>
    </location>
</feature>
<feature type="compositionally biased region" description="Basic and acidic residues" evidence="2">
    <location>
        <begin position="83"/>
        <end position="92"/>
    </location>
</feature>
<keyword evidence="6" id="KW-1185">Reference proteome</keyword>
<feature type="region of interest" description="Disordered" evidence="2">
    <location>
        <begin position="65"/>
        <end position="92"/>
    </location>
</feature>
<evidence type="ECO:0000256" key="2">
    <source>
        <dbReference type="SAM" id="MobiDB-lite"/>
    </source>
</evidence>
<dbReference type="InterPro" id="IPR043504">
    <property type="entry name" value="Peptidase_S1_PA_chymotrypsin"/>
</dbReference>
<dbReference type="PANTHER" id="PTHR15462">
    <property type="entry name" value="SERINE PROTEASE"/>
    <property type="match status" value="1"/>
</dbReference>
<evidence type="ECO:0000256" key="1">
    <source>
        <dbReference type="ARBA" id="ARBA00022729"/>
    </source>
</evidence>
<protein>
    <recommendedName>
        <fullName evidence="4">Peptidase S1 domain-containing protein</fullName>
    </recommendedName>
</protein>
<proteinExistence type="predicted"/>
<dbReference type="EMBL" id="JAQQWP010000008">
    <property type="protein sequence ID" value="KAK8105555.1"/>
    <property type="molecule type" value="Genomic_DNA"/>
</dbReference>
<sequence>MFLYVTIILAICLVDLSSTLPIIDQSGLTWIYPILTNPSATDQRWGNRIPPRVFRVPRITISSSYHNVTGAPPSHVSASSPPLHEKRYTNGPDDRVRWDDRSYPYSAMGRLTNPKSLCSASLIGPRHVATARHCWAPNVPYHFAPAYNGGEVFGGAEVTEVLMLTEKDIPEGVCAENADWAIFVLDRRLGEPQGFLGANTIDSAHVERPLFYNIGYPGDLDGASRPYRQQSISVYSKQRCDANGPLDTNADASLGQSGGPLWLEENGNYWQYGVMARLTLFDGQLTWTTFTGGAALGGRRCVRTRAMALGDIYAGCLASFETPNEENST</sequence>
<gene>
    <name evidence="5" type="ORF">PG999_008914</name>
</gene>
<dbReference type="Gene3D" id="2.40.10.10">
    <property type="entry name" value="Trypsin-like serine proteases"/>
    <property type="match status" value="2"/>
</dbReference>
<accession>A0AAW0QUS6</accession>